<dbReference type="AlphaFoldDB" id="A0A2Z4RGR8"/>
<evidence type="ECO:0000256" key="2">
    <source>
        <dbReference type="ARBA" id="ARBA00022801"/>
    </source>
</evidence>
<protein>
    <submittedName>
        <fullName evidence="5">Alpha/beta hydrolase</fullName>
    </submittedName>
</protein>
<dbReference type="InterPro" id="IPR033140">
    <property type="entry name" value="Lipase_GDXG_put_SER_AS"/>
</dbReference>
<dbReference type="FunFam" id="3.40.50.1820:FF:000089">
    <property type="entry name" value="Alpha/beta hydrolase"/>
    <property type="match status" value="1"/>
</dbReference>
<dbReference type="PANTHER" id="PTHR48081:SF8">
    <property type="entry name" value="ALPHA_BETA HYDROLASE FOLD-3 DOMAIN-CONTAINING PROTEIN-RELATED"/>
    <property type="match status" value="1"/>
</dbReference>
<dbReference type="InterPro" id="IPR029058">
    <property type="entry name" value="AB_hydrolase_fold"/>
</dbReference>
<dbReference type="InterPro" id="IPR013094">
    <property type="entry name" value="AB_hydrolase_3"/>
</dbReference>
<dbReference type="OrthoDB" id="9806180at2"/>
<reference evidence="5 6" key="1">
    <citation type="submission" date="2018-05" db="EMBL/GenBank/DDBJ databases">
        <title>Whole genome sequence of Pseudomonas putida JBC17.</title>
        <authorList>
            <person name="Lee Y.H."/>
            <person name="David K."/>
        </authorList>
    </citation>
    <scope>NUCLEOTIDE SEQUENCE [LARGE SCALE GENOMIC DNA]</scope>
    <source>
        <strain evidence="5 6">JBC17</strain>
    </source>
</reference>
<evidence type="ECO:0000313" key="5">
    <source>
        <dbReference type="EMBL" id="AWY40196.1"/>
    </source>
</evidence>
<gene>
    <name evidence="5" type="ORF">DKY63_09955</name>
</gene>
<feature type="active site" evidence="3">
    <location>
        <position position="155"/>
    </location>
</feature>
<accession>A0A2Z4RGR8</accession>
<organism evidence="5 6">
    <name type="scientific">Pseudomonas putida</name>
    <name type="common">Arthrobacter siderocapsulatus</name>
    <dbReference type="NCBI Taxonomy" id="303"/>
    <lineage>
        <taxon>Bacteria</taxon>
        <taxon>Pseudomonadati</taxon>
        <taxon>Pseudomonadota</taxon>
        <taxon>Gammaproteobacteria</taxon>
        <taxon>Pseudomonadales</taxon>
        <taxon>Pseudomonadaceae</taxon>
        <taxon>Pseudomonas</taxon>
    </lineage>
</organism>
<keyword evidence="2 5" id="KW-0378">Hydrolase</keyword>
<evidence type="ECO:0000256" key="1">
    <source>
        <dbReference type="ARBA" id="ARBA00010515"/>
    </source>
</evidence>
<dbReference type="Gene3D" id="3.40.50.1820">
    <property type="entry name" value="alpha/beta hydrolase"/>
    <property type="match status" value="1"/>
</dbReference>
<dbReference type="PROSITE" id="PS01174">
    <property type="entry name" value="LIPASE_GDXG_SER"/>
    <property type="match status" value="1"/>
</dbReference>
<dbReference type="EMBL" id="CP029693">
    <property type="protein sequence ID" value="AWY40196.1"/>
    <property type="molecule type" value="Genomic_DNA"/>
</dbReference>
<dbReference type="Pfam" id="PF07859">
    <property type="entry name" value="Abhydrolase_3"/>
    <property type="match status" value="1"/>
</dbReference>
<evidence type="ECO:0000259" key="4">
    <source>
        <dbReference type="Pfam" id="PF07859"/>
    </source>
</evidence>
<name>A0A2Z4RGR8_PSEPU</name>
<dbReference type="RefSeq" id="WP_110963922.1">
    <property type="nucleotide sequence ID" value="NZ_CP029693.1"/>
</dbReference>
<proteinExistence type="inferred from homology"/>
<evidence type="ECO:0000313" key="6">
    <source>
        <dbReference type="Proteomes" id="UP000250299"/>
    </source>
</evidence>
<dbReference type="GO" id="GO:0016787">
    <property type="term" value="F:hydrolase activity"/>
    <property type="evidence" value="ECO:0007669"/>
    <property type="project" value="UniProtKB-KW"/>
</dbReference>
<evidence type="ECO:0000256" key="3">
    <source>
        <dbReference type="PROSITE-ProRule" id="PRU10038"/>
    </source>
</evidence>
<comment type="similarity">
    <text evidence="1">Belongs to the 'GDXG' lipolytic enzyme family.</text>
</comment>
<dbReference type="SUPFAM" id="SSF53474">
    <property type="entry name" value="alpha/beta-Hydrolases"/>
    <property type="match status" value="1"/>
</dbReference>
<dbReference type="Proteomes" id="UP000250299">
    <property type="component" value="Chromosome"/>
</dbReference>
<dbReference type="InterPro" id="IPR050300">
    <property type="entry name" value="GDXG_lipolytic_enzyme"/>
</dbReference>
<dbReference type="PANTHER" id="PTHR48081">
    <property type="entry name" value="AB HYDROLASE SUPERFAMILY PROTEIN C4A8.06C"/>
    <property type="match status" value="1"/>
</dbReference>
<sequence length="308" mass="33465">MPLDKQIAAVLQQFRDLPEPDFSQVDAAQYREFNDNLMPPVPGDPMIEVRDLRVTGAAGELDARLYRPSEDNDLPLLVFFHGGGFVMGNLDTHDNLCRSLARQAEAVVVSVAYRLAPEHHFPAAPLDCYAATCWLVDNAAALGVDGSRLALAGDSAGGNLALAVSQLAAQRQGPKISHQCLFYPVTDAHCDTPSYEAFAEGYLLSSAMMYWFWQQYLQDTGQGDDPLASPLRAESLAGLPPTTLITAEFDPLRDEGEAFARRLLAEGIAVRVQRCEGMVHGFISMAPFVEKAAQALSDAAADLRRALN</sequence>
<dbReference type="PROSITE" id="PS01173">
    <property type="entry name" value="LIPASE_GDXG_HIS"/>
    <property type="match status" value="1"/>
</dbReference>
<feature type="domain" description="Alpha/beta hydrolase fold-3" evidence="4">
    <location>
        <begin position="77"/>
        <end position="283"/>
    </location>
</feature>
<dbReference type="InterPro" id="IPR002168">
    <property type="entry name" value="Lipase_GDXG_HIS_AS"/>
</dbReference>